<sequence>MLQKSIGVYKIFCVGVHLCECVCVCVCMHVRLYTCLIEEYNNSEVTRTKRIVYFFCFFTSEYGLSEQSR</sequence>
<reference evidence="1" key="1">
    <citation type="submission" date="2019-12" db="EMBL/GenBank/DDBJ databases">
        <title>An insight into the sialome of adult female Ixodes ricinus ticks feeding for 6 days.</title>
        <authorList>
            <person name="Perner J."/>
            <person name="Ribeiro J.M.C."/>
        </authorList>
    </citation>
    <scope>NUCLEOTIDE SEQUENCE</scope>
    <source>
        <strain evidence="1">Semi-engorged</strain>
        <tissue evidence="1">Salivary glands</tissue>
    </source>
</reference>
<name>A0A6B0U1B1_IXORI</name>
<dbReference type="EMBL" id="GIFC01000401">
    <property type="protein sequence ID" value="MXU82484.1"/>
    <property type="molecule type" value="Transcribed_RNA"/>
</dbReference>
<protein>
    <submittedName>
        <fullName evidence="1">Putative secreted protein</fullName>
    </submittedName>
</protein>
<proteinExistence type="predicted"/>
<organism evidence="1">
    <name type="scientific">Ixodes ricinus</name>
    <name type="common">Common tick</name>
    <name type="synonym">Acarus ricinus</name>
    <dbReference type="NCBI Taxonomy" id="34613"/>
    <lineage>
        <taxon>Eukaryota</taxon>
        <taxon>Metazoa</taxon>
        <taxon>Ecdysozoa</taxon>
        <taxon>Arthropoda</taxon>
        <taxon>Chelicerata</taxon>
        <taxon>Arachnida</taxon>
        <taxon>Acari</taxon>
        <taxon>Parasitiformes</taxon>
        <taxon>Ixodida</taxon>
        <taxon>Ixodoidea</taxon>
        <taxon>Ixodidae</taxon>
        <taxon>Ixodinae</taxon>
        <taxon>Ixodes</taxon>
    </lineage>
</organism>
<accession>A0A6B0U1B1</accession>
<dbReference type="AlphaFoldDB" id="A0A6B0U1B1"/>
<evidence type="ECO:0000313" key="1">
    <source>
        <dbReference type="EMBL" id="MXU82484.1"/>
    </source>
</evidence>